<feature type="domain" description="Flagellar hook protein FlgE/F/G-like D1" evidence="5">
    <location>
        <begin position="95"/>
        <end position="165"/>
    </location>
</feature>
<comment type="similarity">
    <text evidence="1 2">Belongs to the flagella basal body rod proteins family.</text>
</comment>
<reference evidence="6" key="1">
    <citation type="submission" date="2024-03" db="EMBL/GenBank/DDBJ databases">
        <title>Human intestinal bacterial collection.</title>
        <authorList>
            <person name="Pauvert C."/>
            <person name="Hitch T.C.A."/>
            <person name="Clavel T."/>
        </authorList>
    </citation>
    <scope>NUCLEOTIDE SEQUENCE [LARGE SCALE GENOMIC DNA]</scope>
    <source>
        <strain evidence="6">CLA-AA-H89B</strain>
    </source>
</reference>
<evidence type="ECO:0000313" key="7">
    <source>
        <dbReference type="Proteomes" id="UP001546774"/>
    </source>
</evidence>
<dbReference type="PANTHER" id="PTHR30435">
    <property type="entry name" value="FLAGELLAR PROTEIN"/>
    <property type="match status" value="1"/>
</dbReference>
<sequence>MVRSLWTAAAGMTSQQTNVDTISNNLANVNTTGYKMETTHFKSLLYQQLQAKTTSANGETKPVNAQVGLGSRVSAVTSQYVQGSVNKTDSDTDFAIVGNGFFGVVGEDGQTYYTRNGNFGFSIATEGYMLCTSEGLPVLSSDGNELVLGPEYDPTKITVDGDGNLLYPSEENNNNPTAIGLKIGLFQFANPAGLDKTGDSLLMETEASGIALNEDIDEVGKKSTLKQGYLEASNVNVATEMVNLITAQRAYELCSKAITTSDTMMEQANNLKR</sequence>
<evidence type="ECO:0000259" key="4">
    <source>
        <dbReference type="Pfam" id="PF06429"/>
    </source>
</evidence>
<dbReference type="EMBL" id="JBBMFS010000003">
    <property type="protein sequence ID" value="MEQ2554441.1"/>
    <property type="molecule type" value="Genomic_DNA"/>
</dbReference>
<keyword evidence="6" id="KW-0969">Cilium</keyword>
<dbReference type="InterPro" id="IPR020013">
    <property type="entry name" value="Flagellar_FlgE/F/G"/>
</dbReference>
<feature type="domain" description="Flagellar basal body rod protein N-terminal" evidence="3">
    <location>
        <begin position="7"/>
        <end position="35"/>
    </location>
</feature>
<dbReference type="PANTHER" id="PTHR30435:SF19">
    <property type="entry name" value="FLAGELLAR BASAL-BODY ROD PROTEIN FLGG"/>
    <property type="match status" value="1"/>
</dbReference>
<keyword evidence="2" id="KW-0975">Bacterial flagellum</keyword>
<keyword evidence="6" id="KW-0966">Cell projection</keyword>
<feature type="domain" description="Flagellar basal-body/hook protein C-terminal" evidence="4">
    <location>
        <begin position="226"/>
        <end position="271"/>
    </location>
</feature>
<dbReference type="Pfam" id="PF00460">
    <property type="entry name" value="Flg_bb_rod"/>
    <property type="match status" value="1"/>
</dbReference>
<name>A0ABV1H553_9FIRM</name>
<comment type="subcellular location">
    <subcellularLocation>
        <location evidence="2">Bacterial flagellum basal body</location>
    </subcellularLocation>
</comment>
<dbReference type="InterPro" id="IPR019776">
    <property type="entry name" value="Flagellar_basal_body_rod_CS"/>
</dbReference>
<evidence type="ECO:0000313" key="6">
    <source>
        <dbReference type="EMBL" id="MEQ2554441.1"/>
    </source>
</evidence>
<dbReference type="NCBIfam" id="TIGR03506">
    <property type="entry name" value="FlgEFG_subfam"/>
    <property type="match status" value="2"/>
</dbReference>
<dbReference type="PROSITE" id="PS00588">
    <property type="entry name" value="FLAGELLA_BB_ROD"/>
    <property type="match status" value="1"/>
</dbReference>
<dbReference type="Pfam" id="PF06429">
    <property type="entry name" value="Flg_bbr_C"/>
    <property type="match status" value="1"/>
</dbReference>
<dbReference type="SUPFAM" id="SSF117143">
    <property type="entry name" value="Flagellar hook protein flgE"/>
    <property type="match status" value="1"/>
</dbReference>
<dbReference type="InterPro" id="IPR010930">
    <property type="entry name" value="Flg_bb/hook_C_dom"/>
</dbReference>
<dbReference type="Proteomes" id="UP001546774">
    <property type="component" value="Unassembled WGS sequence"/>
</dbReference>
<evidence type="ECO:0000256" key="2">
    <source>
        <dbReference type="RuleBase" id="RU362116"/>
    </source>
</evidence>
<proteinExistence type="inferred from homology"/>
<evidence type="ECO:0000259" key="5">
    <source>
        <dbReference type="Pfam" id="PF22692"/>
    </source>
</evidence>
<dbReference type="InterPro" id="IPR037925">
    <property type="entry name" value="FlgE/F/G-like"/>
</dbReference>
<dbReference type="InterPro" id="IPR053967">
    <property type="entry name" value="LlgE_F_G-like_D1"/>
</dbReference>
<dbReference type="InterPro" id="IPR001444">
    <property type="entry name" value="Flag_bb_rod_N"/>
</dbReference>
<keyword evidence="7" id="KW-1185">Reference proteome</keyword>
<organism evidence="6 7">
    <name type="scientific">Lachnospira intestinalis</name>
    <dbReference type="NCBI Taxonomy" id="3133158"/>
    <lineage>
        <taxon>Bacteria</taxon>
        <taxon>Bacillati</taxon>
        <taxon>Bacillota</taxon>
        <taxon>Clostridia</taxon>
        <taxon>Lachnospirales</taxon>
        <taxon>Lachnospiraceae</taxon>
        <taxon>Lachnospira</taxon>
    </lineage>
</organism>
<protein>
    <submittedName>
        <fullName evidence="6">Flagellar hook-basal body protein</fullName>
    </submittedName>
</protein>
<keyword evidence="6" id="KW-0282">Flagellum</keyword>
<evidence type="ECO:0000256" key="1">
    <source>
        <dbReference type="ARBA" id="ARBA00009677"/>
    </source>
</evidence>
<accession>A0ABV1H553</accession>
<comment type="caution">
    <text evidence="6">The sequence shown here is derived from an EMBL/GenBank/DDBJ whole genome shotgun (WGS) entry which is preliminary data.</text>
</comment>
<gene>
    <name evidence="6" type="ORF">WMO37_05330</name>
</gene>
<dbReference type="Pfam" id="PF22692">
    <property type="entry name" value="LlgE_F_G_D1"/>
    <property type="match status" value="1"/>
</dbReference>
<evidence type="ECO:0000259" key="3">
    <source>
        <dbReference type="Pfam" id="PF00460"/>
    </source>
</evidence>